<feature type="transmembrane region" description="Helical" evidence="1">
    <location>
        <begin position="32"/>
        <end position="52"/>
    </location>
</feature>
<organism evidence="2 3">
    <name type="scientific">Edaphobacillus lindanitolerans</name>
    <dbReference type="NCBI Taxonomy" id="550447"/>
    <lineage>
        <taxon>Bacteria</taxon>
        <taxon>Bacillati</taxon>
        <taxon>Bacillota</taxon>
        <taxon>Bacilli</taxon>
        <taxon>Bacillales</taxon>
        <taxon>Bacillaceae</taxon>
        <taxon>Edaphobacillus</taxon>
    </lineage>
</organism>
<reference evidence="3" key="1">
    <citation type="submission" date="2017-01" db="EMBL/GenBank/DDBJ databases">
        <authorList>
            <person name="Varghese N."/>
            <person name="Submissions S."/>
        </authorList>
    </citation>
    <scope>NUCLEOTIDE SEQUENCE [LARGE SCALE GENOMIC DNA]</scope>
    <source>
        <strain evidence="3">MNA4</strain>
    </source>
</reference>
<evidence type="ECO:0000256" key="1">
    <source>
        <dbReference type="SAM" id="Phobius"/>
    </source>
</evidence>
<accession>A0A1U7PTM7</accession>
<dbReference type="EMBL" id="FTPL01000005">
    <property type="protein sequence ID" value="SIT92614.1"/>
    <property type="molecule type" value="Genomic_DNA"/>
</dbReference>
<protein>
    <submittedName>
        <fullName evidence="2">Uncharacterized protein</fullName>
    </submittedName>
</protein>
<evidence type="ECO:0000313" key="3">
    <source>
        <dbReference type="Proteomes" id="UP000187550"/>
    </source>
</evidence>
<dbReference type="Proteomes" id="UP000187550">
    <property type="component" value="Unassembled WGS sequence"/>
</dbReference>
<keyword evidence="1" id="KW-0812">Transmembrane</keyword>
<gene>
    <name evidence="2" type="ORF">SAMN05428946_2820</name>
</gene>
<dbReference type="AlphaFoldDB" id="A0A1U7PTM7"/>
<proteinExistence type="predicted"/>
<keyword evidence="3" id="KW-1185">Reference proteome</keyword>
<feature type="transmembrane region" description="Helical" evidence="1">
    <location>
        <begin position="7"/>
        <end position="26"/>
    </location>
</feature>
<sequence length="62" mass="7260">MSVQTKKIFNMGYAVFLMILAIVYFTVDPRNIFIPILALTLLFGLFNGLLYFREKRTTREPL</sequence>
<name>A0A1U7PTM7_9BACI</name>
<keyword evidence="1" id="KW-1133">Transmembrane helix</keyword>
<evidence type="ECO:0000313" key="2">
    <source>
        <dbReference type="EMBL" id="SIT92614.1"/>
    </source>
</evidence>
<keyword evidence="1" id="KW-0472">Membrane</keyword>